<accession>A0ABN8YMF7</accession>
<dbReference type="Proteomes" id="UP001176941">
    <property type="component" value="Chromosome 21"/>
</dbReference>
<reference evidence="1" key="1">
    <citation type="submission" date="2023-04" db="EMBL/GenBank/DDBJ databases">
        <authorList>
            <consortium name="ELIXIR-Norway"/>
        </authorList>
    </citation>
    <scope>NUCLEOTIDE SEQUENCE [LARGE SCALE GENOMIC DNA]</scope>
</reference>
<sequence length="114" mass="12678">MNLASSKPLDYFKADPRYIICFPGGSDSKESACNAGVSGSIPGSGRSPGEGNGYPLQYSCLENSMDRGTWRATGHGIEKNQTLLSDFTFTFQIYHFVTERANTHIHTHRWKIFV</sequence>
<name>A0ABN8YMF7_RANTA</name>
<organism evidence="1 2">
    <name type="scientific">Rangifer tarandus platyrhynchus</name>
    <name type="common">Svalbard reindeer</name>
    <dbReference type="NCBI Taxonomy" id="3082113"/>
    <lineage>
        <taxon>Eukaryota</taxon>
        <taxon>Metazoa</taxon>
        <taxon>Chordata</taxon>
        <taxon>Craniata</taxon>
        <taxon>Vertebrata</taxon>
        <taxon>Euteleostomi</taxon>
        <taxon>Mammalia</taxon>
        <taxon>Eutheria</taxon>
        <taxon>Laurasiatheria</taxon>
        <taxon>Artiodactyla</taxon>
        <taxon>Ruminantia</taxon>
        <taxon>Pecora</taxon>
        <taxon>Cervidae</taxon>
        <taxon>Odocoileinae</taxon>
        <taxon>Rangifer</taxon>
    </lineage>
</organism>
<evidence type="ECO:0000313" key="2">
    <source>
        <dbReference type="Proteomes" id="UP001176941"/>
    </source>
</evidence>
<proteinExistence type="predicted"/>
<dbReference type="EMBL" id="OX459957">
    <property type="protein sequence ID" value="CAI9162724.1"/>
    <property type="molecule type" value="Genomic_DNA"/>
</dbReference>
<protein>
    <submittedName>
        <fullName evidence="1">Uncharacterized protein</fullName>
    </submittedName>
</protein>
<gene>
    <name evidence="1" type="ORF">MRATA1EN1_LOCUS11686</name>
</gene>
<keyword evidence="2" id="KW-1185">Reference proteome</keyword>
<evidence type="ECO:0000313" key="1">
    <source>
        <dbReference type="EMBL" id="CAI9162724.1"/>
    </source>
</evidence>